<comment type="similarity">
    <text evidence="1">Belongs to the helicase family. RecQ subfamily.</text>
</comment>
<feature type="domain" description="Helicase C-terminal" evidence="10">
    <location>
        <begin position="264"/>
        <end position="417"/>
    </location>
</feature>
<dbReference type="GO" id="GO:0000724">
    <property type="term" value="P:double-strand break repair via homologous recombination"/>
    <property type="evidence" value="ECO:0007669"/>
    <property type="project" value="TreeGrafter"/>
</dbReference>
<dbReference type="InterPro" id="IPR011545">
    <property type="entry name" value="DEAD/DEAH_box_helicase_dom"/>
</dbReference>
<feature type="region of interest" description="Disordered" evidence="8">
    <location>
        <begin position="611"/>
        <end position="701"/>
    </location>
</feature>
<dbReference type="InterPro" id="IPR001650">
    <property type="entry name" value="Helicase_C-like"/>
</dbReference>
<dbReference type="EMBL" id="JAACJM010000110">
    <property type="protein sequence ID" value="KAF5345640.1"/>
    <property type="molecule type" value="Genomic_DNA"/>
</dbReference>
<keyword evidence="2" id="KW-0547">Nucleotide-binding</keyword>
<accession>A0A8H5FQ99</accession>
<evidence type="ECO:0000313" key="11">
    <source>
        <dbReference type="EMBL" id="KAF5345640.1"/>
    </source>
</evidence>
<evidence type="ECO:0000259" key="9">
    <source>
        <dbReference type="PROSITE" id="PS51192"/>
    </source>
</evidence>
<comment type="catalytic activity">
    <reaction evidence="6">
        <text>Couples ATP hydrolysis with the unwinding of duplex DNA by translocating in the 3'-5' direction.</text>
        <dbReference type="EC" id="5.6.2.4"/>
    </reaction>
</comment>
<dbReference type="InterPro" id="IPR014001">
    <property type="entry name" value="Helicase_ATP-bd"/>
</dbReference>
<sequence length="701" mass="80029">MSLKPSWTDPSGKETLKLVVSRCIPQWTNGLHEYQVGPISMVLNKEHVLLFTGTGSGKAALFFVPLIVHQELNQYPDNYPPLPAQSNAIAIVVTPTKGLANSIIYDIERFGLRGLSYCHETITEYRTKKKQDLIQLICDCRSWDLICVDPKHLASPEWRRIIQNEKFVQHLVLFAIDEAHLIRRWSPNFRPAFGDIGAVARGFLPKNIPIIALTATCSPGRDTAELCQSLGLVSNDYHLIWHSNERENMHIILDVTKHTSGIPKYSQLLKYLHSGRKVLIHVQTIPTAYDIYEFLFNHLPDGVSPLQRMRMYHALCTDAYNRETFRLMDSDPMLQVIIATIGFLAGINCMQLLDSIFWKFPSSIDDFVQGGGRGGRDPNVMCRSIAIISPNELKAAQEFIQPSTAITCVPKAKKKPTSTSTDLPMEEGKALFIIEPHCHTACVNRNYQNPPLETSVLDCKEAGRKVYCKLCATRYNISYTFDTPLSQHSPPSWLPLLVKSSKSKQKWQSATYLGKKERESMRIWLIDFQKLVWSQFHLMDSSFYNDPVQRFFSAAIINEILDKFLIIDSLDSLISLLYRHSWKFIEQKSDSLFRLLTDFQSFIRTEREELKTKRSVKTTSKQRMPREQGRSRAVISELEEAESEEIESDDNEAGDDPTPAVPPKPNVQPSRPRPCPTRKSQPNTVADWSATYGPQRRKRNW</sequence>
<feature type="domain" description="Helicase ATP-binding" evidence="9">
    <location>
        <begin position="39"/>
        <end position="235"/>
    </location>
</feature>
<evidence type="ECO:0000256" key="3">
    <source>
        <dbReference type="ARBA" id="ARBA00022840"/>
    </source>
</evidence>
<dbReference type="Proteomes" id="UP000559256">
    <property type="component" value="Unassembled WGS sequence"/>
</dbReference>
<keyword evidence="12" id="KW-1185">Reference proteome</keyword>
<dbReference type="AlphaFoldDB" id="A0A8H5FQ99"/>
<dbReference type="GO" id="GO:0005694">
    <property type="term" value="C:chromosome"/>
    <property type="evidence" value="ECO:0007669"/>
    <property type="project" value="TreeGrafter"/>
</dbReference>
<dbReference type="SMART" id="SM00487">
    <property type="entry name" value="DEXDc"/>
    <property type="match status" value="1"/>
</dbReference>
<evidence type="ECO:0000256" key="4">
    <source>
        <dbReference type="ARBA" id="ARBA00023125"/>
    </source>
</evidence>
<evidence type="ECO:0000313" key="12">
    <source>
        <dbReference type="Proteomes" id="UP000559256"/>
    </source>
</evidence>
<evidence type="ECO:0000256" key="2">
    <source>
        <dbReference type="ARBA" id="ARBA00022741"/>
    </source>
</evidence>
<dbReference type="Gene3D" id="3.40.50.300">
    <property type="entry name" value="P-loop containing nucleotide triphosphate hydrolases"/>
    <property type="match status" value="2"/>
</dbReference>
<organism evidence="11 12">
    <name type="scientific">Tetrapyrgos nigripes</name>
    <dbReference type="NCBI Taxonomy" id="182062"/>
    <lineage>
        <taxon>Eukaryota</taxon>
        <taxon>Fungi</taxon>
        <taxon>Dikarya</taxon>
        <taxon>Basidiomycota</taxon>
        <taxon>Agaricomycotina</taxon>
        <taxon>Agaricomycetes</taxon>
        <taxon>Agaricomycetidae</taxon>
        <taxon>Agaricales</taxon>
        <taxon>Marasmiineae</taxon>
        <taxon>Marasmiaceae</taxon>
        <taxon>Tetrapyrgos</taxon>
    </lineage>
</organism>
<reference evidence="11 12" key="1">
    <citation type="journal article" date="2020" name="ISME J.">
        <title>Uncovering the hidden diversity of litter-decomposition mechanisms in mushroom-forming fungi.</title>
        <authorList>
            <person name="Floudas D."/>
            <person name="Bentzer J."/>
            <person name="Ahren D."/>
            <person name="Johansson T."/>
            <person name="Persson P."/>
            <person name="Tunlid A."/>
        </authorList>
    </citation>
    <scope>NUCLEOTIDE SEQUENCE [LARGE SCALE GENOMIC DNA]</scope>
    <source>
        <strain evidence="11 12">CBS 291.85</strain>
    </source>
</reference>
<dbReference type="EC" id="5.6.2.4" evidence="7"/>
<dbReference type="GO" id="GO:0043138">
    <property type="term" value="F:3'-5' DNA helicase activity"/>
    <property type="evidence" value="ECO:0007669"/>
    <property type="project" value="UniProtKB-EC"/>
</dbReference>
<evidence type="ECO:0000259" key="10">
    <source>
        <dbReference type="PROSITE" id="PS51194"/>
    </source>
</evidence>
<evidence type="ECO:0000256" key="6">
    <source>
        <dbReference type="ARBA" id="ARBA00034617"/>
    </source>
</evidence>
<dbReference type="Pfam" id="PF00270">
    <property type="entry name" value="DEAD"/>
    <property type="match status" value="1"/>
</dbReference>
<proteinExistence type="inferred from homology"/>
<evidence type="ECO:0000256" key="7">
    <source>
        <dbReference type="ARBA" id="ARBA00034808"/>
    </source>
</evidence>
<dbReference type="SUPFAM" id="SSF52540">
    <property type="entry name" value="P-loop containing nucleoside triphosphate hydrolases"/>
    <property type="match status" value="1"/>
</dbReference>
<dbReference type="GO" id="GO:0005737">
    <property type="term" value="C:cytoplasm"/>
    <property type="evidence" value="ECO:0007669"/>
    <property type="project" value="TreeGrafter"/>
</dbReference>
<keyword evidence="3" id="KW-0067">ATP-binding</keyword>
<dbReference type="PANTHER" id="PTHR13710:SF105">
    <property type="entry name" value="ATP-DEPENDENT DNA HELICASE Q1"/>
    <property type="match status" value="1"/>
</dbReference>
<name>A0A8H5FQ99_9AGAR</name>
<dbReference type="GO" id="GO:0003677">
    <property type="term" value="F:DNA binding"/>
    <property type="evidence" value="ECO:0007669"/>
    <property type="project" value="UniProtKB-KW"/>
</dbReference>
<feature type="compositionally biased region" description="Pro residues" evidence="8">
    <location>
        <begin position="659"/>
        <end position="675"/>
    </location>
</feature>
<evidence type="ECO:0000256" key="1">
    <source>
        <dbReference type="ARBA" id="ARBA00005446"/>
    </source>
</evidence>
<comment type="caution">
    <text evidence="11">The sequence shown here is derived from an EMBL/GenBank/DDBJ whole genome shotgun (WGS) entry which is preliminary data.</text>
</comment>
<protein>
    <recommendedName>
        <fullName evidence="7">DNA 3'-5' helicase</fullName>
        <ecNumber evidence="7">5.6.2.4</ecNumber>
    </recommendedName>
</protein>
<dbReference type="OrthoDB" id="3260945at2759"/>
<dbReference type="GO" id="GO:0005524">
    <property type="term" value="F:ATP binding"/>
    <property type="evidence" value="ECO:0007669"/>
    <property type="project" value="UniProtKB-KW"/>
</dbReference>
<evidence type="ECO:0000256" key="5">
    <source>
        <dbReference type="ARBA" id="ARBA00023235"/>
    </source>
</evidence>
<dbReference type="PROSITE" id="PS51192">
    <property type="entry name" value="HELICASE_ATP_BIND_1"/>
    <property type="match status" value="1"/>
</dbReference>
<feature type="compositionally biased region" description="Acidic residues" evidence="8">
    <location>
        <begin position="637"/>
        <end position="655"/>
    </location>
</feature>
<dbReference type="InterPro" id="IPR027417">
    <property type="entry name" value="P-loop_NTPase"/>
</dbReference>
<dbReference type="GO" id="GO:0009378">
    <property type="term" value="F:four-way junction helicase activity"/>
    <property type="evidence" value="ECO:0007669"/>
    <property type="project" value="TreeGrafter"/>
</dbReference>
<dbReference type="PROSITE" id="PS51194">
    <property type="entry name" value="HELICASE_CTER"/>
    <property type="match status" value="1"/>
</dbReference>
<keyword evidence="5" id="KW-0413">Isomerase</keyword>
<dbReference type="PANTHER" id="PTHR13710">
    <property type="entry name" value="DNA HELICASE RECQ FAMILY MEMBER"/>
    <property type="match status" value="1"/>
</dbReference>
<keyword evidence="4" id="KW-0238">DNA-binding</keyword>
<gene>
    <name evidence="11" type="ORF">D9758_015140</name>
</gene>
<evidence type="ECO:0000256" key="8">
    <source>
        <dbReference type="SAM" id="MobiDB-lite"/>
    </source>
</evidence>